<protein>
    <submittedName>
        <fullName evidence="1">Uncharacterized protein</fullName>
    </submittedName>
</protein>
<dbReference type="AlphaFoldDB" id="A0A5B7JMD2"/>
<reference evidence="1 2" key="1">
    <citation type="submission" date="2019-05" db="EMBL/GenBank/DDBJ databases">
        <title>Another draft genome of Portunus trituberculatus and its Hox gene families provides insights of decapod evolution.</title>
        <authorList>
            <person name="Jeong J.-H."/>
            <person name="Song I."/>
            <person name="Kim S."/>
            <person name="Choi T."/>
            <person name="Kim D."/>
            <person name="Ryu S."/>
            <person name="Kim W."/>
        </authorList>
    </citation>
    <scope>NUCLEOTIDE SEQUENCE [LARGE SCALE GENOMIC DNA]</scope>
    <source>
        <tissue evidence="1">Muscle</tissue>
    </source>
</reference>
<evidence type="ECO:0000313" key="1">
    <source>
        <dbReference type="EMBL" id="MPC99131.1"/>
    </source>
</evidence>
<keyword evidence="2" id="KW-1185">Reference proteome</keyword>
<name>A0A5B7JMD2_PORTR</name>
<sequence>MTSFSLPLPLSLSTTSVFFVKSDILL</sequence>
<organism evidence="1 2">
    <name type="scientific">Portunus trituberculatus</name>
    <name type="common">Swimming crab</name>
    <name type="synonym">Neptunus trituberculatus</name>
    <dbReference type="NCBI Taxonomy" id="210409"/>
    <lineage>
        <taxon>Eukaryota</taxon>
        <taxon>Metazoa</taxon>
        <taxon>Ecdysozoa</taxon>
        <taxon>Arthropoda</taxon>
        <taxon>Crustacea</taxon>
        <taxon>Multicrustacea</taxon>
        <taxon>Malacostraca</taxon>
        <taxon>Eumalacostraca</taxon>
        <taxon>Eucarida</taxon>
        <taxon>Decapoda</taxon>
        <taxon>Pleocyemata</taxon>
        <taxon>Brachyura</taxon>
        <taxon>Eubrachyura</taxon>
        <taxon>Portunoidea</taxon>
        <taxon>Portunidae</taxon>
        <taxon>Portuninae</taxon>
        <taxon>Portunus</taxon>
    </lineage>
</organism>
<dbReference type="EMBL" id="VSRR010117065">
    <property type="protein sequence ID" value="MPC99131.1"/>
    <property type="molecule type" value="Genomic_DNA"/>
</dbReference>
<evidence type="ECO:0000313" key="2">
    <source>
        <dbReference type="Proteomes" id="UP000324222"/>
    </source>
</evidence>
<proteinExistence type="predicted"/>
<accession>A0A5B7JMD2</accession>
<comment type="caution">
    <text evidence="1">The sequence shown here is derived from an EMBL/GenBank/DDBJ whole genome shotgun (WGS) entry which is preliminary data.</text>
</comment>
<dbReference type="Proteomes" id="UP000324222">
    <property type="component" value="Unassembled WGS sequence"/>
</dbReference>
<gene>
    <name evidence="1" type="ORF">E2C01_094527</name>
</gene>